<evidence type="ECO:0000313" key="2">
    <source>
        <dbReference type="EMBL" id="KAK4438973.1"/>
    </source>
</evidence>
<feature type="compositionally biased region" description="Polar residues" evidence="1">
    <location>
        <begin position="121"/>
        <end position="132"/>
    </location>
</feature>
<accession>A0AAE1Z055</accession>
<feature type="compositionally biased region" description="Polar residues" evidence="1">
    <location>
        <begin position="83"/>
        <end position="103"/>
    </location>
</feature>
<evidence type="ECO:0000313" key="3">
    <source>
        <dbReference type="Proteomes" id="UP001293254"/>
    </source>
</evidence>
<keyword evidence="3" id="KW-1185">Reference proteome</keyword>
<sequence>MKGKRKRVEVDYNDMSDSECSGFDDSSDEDYQIATYVEDSGNINKHLEGKAQPLLALHSLQQKAQGRIYQGLRNVALIGSPQTNISNTDIGGSSAPNSSNTAAVVSKPSRQKKPTIIQVLENISQKASSRRP</sequence>
<protein>
    <submittedName>
        <fullName evidence="2">Uncharacterized protein</fullName>
    </submittedName>
</protein>
<dbReference type="EMBL" id="JACGWO010000001">
    <property type="protein sequence ID" value="KAK4438973.1"/>
    <property type="molecule type" value="Genomic_DNA"/>
</dbReference>
<organism evidence="2 3">
    <name type="scientific">Sesamum alatum</name>
    <dbReference type="NCBI Taxonomy" id="300844"/>
    <lineage>
        <taxon>Eukaryota</taxon>
        <taxon>Viridiplantae</taxon>
        <taxon>Streptophyta</taxon>
        <taxon>Embryophyta</taxon>
        <taxon>Tracheophyta</taxon>
        <taxon>Spermatophyta</taxon>
        <taxon>Magnoliopsida</taxon>
        <taxon>eudicotyledons</taxon>
        <taxon>Gunneridae</taxon>
        <taxon>Pentapetalae</taxon>
        <taxon>asterids</taxon>
        <taxon>lamiids</taxon>
        <taxon>Lamiales</taxon>
        <taxon>Pedaliaceae</taxon>
        <taxon>Sesamum</taxon>
    </lineage>
</organism>
<gene>
    <name evidence="2" type="ORF">Salat_0231900</name>
</gene>
<comment type="caution">
    <text evidence="2">The sequence shown here is derived from an EMBL/GenBank/DDBJ whole genome shotgun (WGS) entry which is preliminary data.</text>
</comment>
<feature type="region of interest" description="Disordered" evidence="1">
    <location>
        <begin position="83"/>
        <end position="132"/>
    </location>
</feature>
<evidence type="ECO:0000256" key="1">
    <source>
        <dbReference type="SAM" id="MobiDB-lite"/>
    </source>
</evidence>
<dbReference type="AlphaFoldDB" id="A0AAE1Z055"/>
<reference evidence="2" key="2">
    <citation type="journal article" date="2024" name="Plant">
        <title>Genomic evolution and insights into agronomic trait innovations of Sesamum species.</title>
        <authorList>
            <person name="Miao H."/>
            <person name="Wang L."/>
            <person name="Qu L."/>
            <person name="Liu H."/>
            <person name="Sun Y."/>
            <person name="Le M."/>
            <person name="Wang Q."/>
            <person name="Wei S."/>
            <person name="Zheng Y."/>
            <person name="Lin W."/>
            <person name="Duan Y."/>
            <person name="Cao H."/>
            <person name="Xiong S."/>
            <person name="Wang X."/>
            <person name="Wei L."/>
            <person name="Li C."/>
            <person name="Ma Q."/>
            <person name="Ju M."/>
            <person name="Zhao R."/>
            <person name="Li G."/>
            <person name="Mu C."/>
            <person name="Tian Q."/>
            <person name="Mei H."/>
            <person name="Zhang T."/>
            <person name="Gao T."/>
            <person name="Zhang H."/>
        </authorList>
    </citation>
    <scope>NUCLEOTIDE SEQUENCE</scope>
    <source>
        <strain evidence="2">3651</strain>
    </source>
</reference>
<reference evidence="2" key="1">
    <citation type="submission" date="2020-06" db="EMBL/GenBank/DDBJ databases">
        <authorList>
            <person name="Li T."/>
            <person name="Hu X."/>
            <person name="Zhang T."/>
            <person name="Song X."/>
            <person name="Zhang H."/>
            <person name="Dai N."/>
            <person name="Sheng W."/>
            <person name="Hou X."/>
            <person name="Wei L."/>
        </authorList>
    </citation>
    <scope>NUCLEOTIDE SEQUENCE</scope>
    <source>
        <strain evidence="2">3651</strain>
        <tissue evidence="2">Leaf</tissue>
    </source>
</reference>
<dbReference type="Proteomes" id="UP001293254">
    <property type="component" value="Unassembled WGS sequence"/>
</dbReference>
<name>A0AAE1Z055_9LAMI</name>
<proteinExistence type="predicted"/>